<dbReference type="Proteomes" id="UP000241507">
    <property type="component" value="Chromosome"/>
</dbReference>
<dbReference type="AlphaFoldDB" id="A0A2R3Z874"/>
<dbReference type="GO" id="GO:0016740">
    <property type="term" value="F:transferase activity"/>
    <property type="evidence" value="ECO:0007669"/>
    <property type="project" value="UniProtKB-KW"/>
</dbReference>
<organism evidence="1 2">
    <name type="scientific">Christiangramia fulva</name>
    <dbReference type="NCBI Taxonomy" id="2126553"/>
    <lineage>
        <taxon>Bacteria</taxon>
        <taxon>Pseudomonadati</taxon>
        <taxon>Bacteroidota</taxon>
        <taxon>Flavobacteriia</taxon>
        <taxon>Flavobacteriales</taxon>
        <taxon>Flavobacteriaceae</taxon>
        <taxon>Christiangramia</taxon>
    </lineage>
</organism>
<evidence type="ECO:0000313" key="2">
    <source>
        <dbReference type="Proteomes" id="UP000241507"/>
    </source>
</evidence>
<sequence length="325" mass="37262">MKLHHYKAAFEGAIVATAQHFGISEIYVEKDYWVTFALKIIFRDPNSKDIAVFKGGTSLSKCYGIIQRFSEDIDLVVIKEDGETDNSLKRKLKKVTSVLESEMKVVPDHPLENKKGKIRKLVYGYDKVGVKGIYGQVRDQIVLEVSSLGRSYPSQKVSVHSMITQFIATTNNQDLIKEYQLEPFNLTAISIERTFCEKIISLVRFSYTENPLEDLKNKIRLTYDLHQLLQEYKISTFLKSDAFEAMLLQVGKDDDKAILTDKEWLSKHPSESLFFKNTGKVWESLSPTYNGQFRELLTGELPDEKEVLQSLMNIGSRLKGIKWTI</sequence>
<reference evidence="2" key="1">
    <citation type="submission" date="2018-03" db="EMBL/GenBank/DDBJ databases">
        <title>Gramella fulva sp. nov., isolated from a dry surface of tidal flat.</title>
        <authorList>
            <person name="Hwang S.H."/>
            <person name="Hwang W.M."/>
            <person name="Kang K."/>
            <person name="Ahn T.-Y."/>
        </authorList>
    </citation>
    <scope>NUCLEOTIDE SEQUENCE [LARGE SCALE GENOMIC DNA]</scope>
    <source>
        <strain evidence="2">SH35</strain>
    </source>
</reference>
<dbReference type="OrthoDB" id="9780929at2"/>
<accession>A0A2R3Z874</accession>
<dbReference type="RefSeq" id="WP_107013280.1">
    <property type="nucleotide sequence ID" value="NZ_CP028136.1"/>
</dbReference>
<dbReference type="EMBL" id="CP028136">
    <property type="protein sequence ID" value="AVR46507.1"/>
    <property type="molecule type" value="Genomic_DNA"/>
</dbReference>
<keyword evidence="1" id="KW-0808">Transferase</keyword>
<gene>
    <name evidence="1" type="ORF">C7S20_15230</name>
</gene>
<protein>
    <submittedName>
        <fullName evidence="1">Nucleotidyl transferase AbiEii/AbiGii toxin family protein</fullName>
    </submittedName>
</protein>
<name>A0A2R3Z874_9FLAO</name>
<proteinExistence type="predicted"/>
<keyword evidence="2" id="KW-1185">Reference proteome</keyword>
<dbReference type="Pfam" id="PF08843">
    <property type="entry name" value="AbiEii"/>
    <property type="match status" value="1"/>
</dbReference>
<evidence type="ECO:0000313" key="1">
    <source>
        <dbReference type="EMBL" id="AVR46507.1"/>
    </source>
</evidence>
<dbReference type="Gene3D" id="3.10.450.620">
    <property type="entry name" value="JHP933, nucleotidyltransferase-like core domain"/>
    <property type="match status" value="1"/>
</dbReference>
<dbReference type="KEGG" id="grs:C7S20_15230"/>
<dbReference type="InterPro" id="IPR014942">
    <property type="entry name" value="AbiEii"/>
</dbReference>